<keyword evidence="1" id="KW-0812">Transmembrane</keyword>
<reference evidence="2 3" key="1">
    <citation type="journal article" date="2015" name="Genome Announc.">
        <title>Expanding the biotechnology potential of lactobacilli through comparative genomics of 213 strains and associated genera.</title>
        <authorList>
            <person name="Sun Z."/>
            <person name="Harris H.M."/>
            <person name="McCann A."/>
            <person name="Guo C."/>
            <person name="Argimon S."/>
            <person name="Zhang W."/>
            <person name="Yang X."/>
            <person name="Jeffery I.B."/>
            <person name="Cooney J.C."/>
            <person name="Kagawa T.F."/>
            <person name="Liu W."/>
            <person name="Song Y."/>
            <person name="Salvetti E."/>
            <person name="Wrobel A."/>
            <person name="Rasinkangas P."/>
            <person name="Parkhill J."/>
            <person name="Rea M.C."/>
            <person name="O'Sullivan O."/>
            <person name="Ritari J."/>
            <person name="Douillard F.P."/>
            <person name="Paul Ross R."/>
            <person name="Yang R."/>
            <person name="Briner A.E."/>
            <person name="Felis G.E."/>
            <person name="de Vos W.M."/>
            <person name="Barrangou R."/>
            <person name="Klaenhammer T.R."/>
            <person name="Caufield P.W."/>
            <person name="Cui Y."/>
            <person name="Zhang H."/>
            <person name="O'Toole P.W."/>
        </authorList>
    </citation>
    <scope>NUCLEOTIDE SEQUENCE [LARGE SCALE GENOMIC DNA]</scope>
    <source>
        <strain evidence="2 3">DSM 14340</strain>
    </source>
</reference>
<gene>
    <name evidence="2" type="ORF">FC69_GL000538</name>
</gene>
<protein>
    <submittedName>
        <fullName evidence="2">Uncharacterized protein</fullName>
    </submittedName>
</protein>
<sequence>MISKKQQQAIIGVLFILIGVIGLISTFWQFQLMTVLTSLLCLVIGAHSVYRFVTTKK</sequence>
<evidence type="ECO:0000313" key="3">
    <source>
        <dbReference type="Proteomes" id="UP000051264"/>
    </source>
</evidence>
<keyword evidence="1" id="KW-0472">Membrane</keyword>
<organism evidence="2 3">
    <name type="scientific">Latilactobacillus fuchuensis DSM 14340 = JCM 11249</name>
    <dbReference type="NCBI Taxonomy" id="1423747"/>
    <lineage>
        <taxon>Bacteria</taxon>
        <taxon>Bacillati</taxon>
        <taxon>Bacillota</taxon>
        <taxon>Bacilli</taxon>
        <taxon>Lactobacillales</taxon>
        <taxon>Lactobacillaceae</taxon>
        <taxon>Latilactobacillus</taxon>
    </lineage>
</organism>
<proteinExistence type="predicted"/>
<accession>A0A0R1S7Y5</accession>
<evidence type="ECO:0000256" key="1">
    <source>
        <dbReference type="SAM" id="Phobius"/>
    </source>
</evidence>
<feature type="transmembrane region" description="Helical" evidence="1">
    <location>
        <begin position="9"/>
        <end position="28"/>
    </location>
</feature>
<comment type="caution">
    <text evidence="2">The sequence shown here is derived from an EMBL/GenBank/DDBJ whole genome shotgun (WGS) entry which is preliminary data.</text>
</comment>
<keyword evidence="1" id="KW-1133">Transmembrane helix</keyword>
<dbReference type="RefSeq" id="WP_155833395.1">
    <property type="nucleotide sequence ID" value="NZ_AZEX01000014.1"/>
</dbReference>
<dbReference type="AlphaFoldDB" id="A0A0R1S7Y5"/>
<dbReference type="PATRIC" id="fig|1423747.3.peg.549"/>
<dbReference type="Proteomes" id="UP000051264">
    <property type="component" value="Unassembled WGS sequence"/>
</dbReference>
<feature type="transmembrane region" description="Helical" evidence="1">
    <location>
        <begin position="34"/>
        <end position="53"/>
    </location>
</feature>
<name>A0A0R1S7Y5_9LACO</name>
<evidence type="ECO:0000313" key="2">
    <source>
        <dbReference type="EMBL" id="KRL61643.1"/>
    </source>
</evidence>
<dbReference type="EMBL" id="AZEX01000014">
    <property type="protein sequence ID" value="KRL61643.1"/>
    <property type="molecule type" value="Genomic_DNA"/>
</dbReference>